<protein>
    <submittedName>
        <fullName evidence="2">Uncharacterized protein</fullName>
    </submittedName>
</protein>
<feature type="region of interest" description="Disordered" evidence="1">
    <location>
        <begin position="1"/>
        <end position="21"/>
    </location>
</feature>
<feature type="region of interest" description="Disordered" evidence="1">
    <location>
        <begin position="146"/>
        <end position="166"/>
    </location>
</feature>
<name>A0ABQ4WMV1_9ASTR</name>
<organism evidence="2 3">
    <name type="scientific">Tanacetum coccineum</name>
    <dbReference type="NCBI Taxonomy" id="301880"/>
    <lineage>
        <taxon>Eukaryota</taxon>
        <taxon>Viridiplantae</taxon>
        <taxon>Streptophyta</taxon>
        <taxon>Embryophyta</taxon>
        <taxon>Tracheophyta</taxon>
        <taxon>Spermatophyta</taxon>
        <taxon>Magnoliopsida</taxon>
        <taxon>eudicotyledons</taxon>
        <taxon>Gunneridae</taxon>
        <taxon>Pentapetalae</taxon>
        <taxon>asterids</taxon>
        <taxon>campanulids</taxon>
        <taxon>Asterales</taxon>
        <taxon>Asteraceae</taxon>
        <taxon>Asteroideae</taxon>
        <taxon>Anthemideae</taxon>
        <taxon>Anthemidinae</taxon>
        <taxon>Tanacetum</taxon>
    </lineage>
</organism>
<reference evidence="2" key="2">
    <citation type="submission" date="2022-01" db="EMBL/GenBank/DDBJ databases">
        <authorList>
            <person name="Yamashiro T."/>
            <person name="Shiraishi A."/>
            <person name="Satake H."/>
            <person name="Nakayama K."/>
        </authorList>
    </citation>
    <scope>NUCLEOTIDE SEQUENCE</scope>
</reference>
<gene>
    <name evidence="2" type="ORF">Tco_0627564</name>
</gene>
<sequence>MAPRGRPTRTTGQGPVTTLPPLCHRQLPPPSHRHLLHHFEVTSGPKLHAMINDGVTAALAARLAVQVARECIYPDFLKCQPELSRATEGVVGTYRWFEKEGVCKGPSKSKKLLRRRFLSLLPELMETNPAYVDVWLITKRKLRTLPEQPNSASKQESKNREGPMPTEMLDISEGLSEIEDKTIGRRLMSKGKRLDDVPVVREFPEFFPRDLPGYSTPLDKWNLESILVTCAAPVDGHHID</sequence>
<evidence type="ECO:0000313" key="2">
    <source>
        <dbReference type="EMBL" id="GJS54202.1"/>
    </source>
</evidence>
<reference evidence="2" key="1">
    <citation type="journal article" date="2022" name="Int. J. Mol. Sci.">
        <title>Draft Genome of Tanacetum Coccineum: Genomic Comparison of Closely Related Tanacetum-Family Plants.</title>
        <authorList>
            <person name="Yamashiro T."/>
            <person name="Shiraishi A."/>
            <person name="Nakayama K."/>
            <person name="Satake H."/>
        </authorList>
    </citation>
    <scope>NUCLEOTIDE SEQUENCE</scope>
</reference>
<dbReference type="EMBL" id="BQNB010008780">
    <property type="protein sequence ID" value="GJS54202.1"/>
    <property type="molecule type" value="Genomic_DNA"/>
</dbReference>
<proteinExistence type="predicted"/>
<dbReference type="Proteomes" id="UP001151760">
    <property type="component" value="Unassembled WGS sequence"/>
</dbReference>
<keyword evidence="3" id="KW-1185">Reference proteome</keyword>
<evidence type="ECO:0000313" key="3">
    <source>
        <dbReference type="Proteomes" id="UP001151760"/>
    </source>
</evidence>
<comment type="caution">
    <text evidence="2">The sequence shown here is derived from an EMBL/GenBank/DDBJ whole genome shotgun (WGS) entry which is preliminary data.</text>
</comment>
<accession>A0ABQ4WMV1</accession>
<evidence type="ECO:0000256" key="1">
    <source>
        <dbReference type="SAM" id="MobiDB-lite"/>
    </source>
</evidence>